<gene>
    <name evidence="4" type="ORF">UFOVP1026_49</name>
    <name evidence="5" type="ORF">UFOVP1180_33</name>
    <name evidence="6" type="ORF">UFOVP1629_23</name>
    <name evidence="1" type="ORF">UFOVP527_39</name>
    <name evidence="2" type="ORF">UFOVP855_9</name>
    <name evidence="3" type="ORF">UFOVP954_12</name>
</gene>
<evidence type="ECO:0000313" key="3">
    <source>
        <dbReference type="EMBL" id="CAB4173562.1"/>
    </source>
</evidence>
<organism evidence="4">
    <name type="scientific">uncultured Caudovirales phage</name>
    <dbReference type="NCBI Taxonomy" id="2100421"/>
    <lineage>
        <taxon>Viruses</taxon>
        <taxon>Duplodnaviria</taxon>
        <taxon>Heunggongvirae</taxon>
        <taxon>Uroviricota</taxon>
        <taxon>Caudoviricetes</taxon>
        <taxon>Peduoviridae</taxon>
        <taxon>Maltschvirus</taxon>
        <taxon>Maltschvirus maltsch</taxon>
    </lineage>
</organism>
<evidence type="ECO:0000313" key="4">
    <source>
        <dbReference type="EMBL" id="CAB4179271.1"/>
    </source>
</evidence>
<reference evidence="4" key="1">
    <citation type="submission" date="2020-05" db="EMBL/GenBank/DDBJ databases">
        <authorList>
            <person name="Chiriac C."/>
            <person name="Salcher M."/>
            <person name="Ghai R."/>
            <person name="Kavagutti S V."/>
        </authorList>
    </citation>
    <scope>NUCLEOTIDE SEQUENCE</scope>
</reference>
<accession>A0A6J5QCR3</accession>
<dbReference type="EMBL" id="LR796809">
    <property type="protein sequence ID" value="CAB4167248.1"/>
    <property type="molecule type" value="Genomic_DNA"/>
</dbReference>
<evidence type="ECO:0000313" key="6">
    <source>
        <dbReference type="EMBL" id="CAB4220375.1"/>
    </source>
</evidence>
<evidence type="ECO:0000313" key="5">
    <source>
        <dbReference type="EMBL" id="CAB4188545.1"/>
    </source>
</evidence>
<dbReference type="EMBL" id="LR797123">
    <property type="protein sequence ID" value="CAB4188545.1"/>
    <property type="molecule type" value="Genomic_DNA"/>
</dbReference>
<protein>
    <submittedName>
        <fullName evidence="4">Uncharacterized protein</fullName>
    </submittedName>
</protein>
<name>A0A6J5QCR3_9CAUD</name>
<dbReference type="EMBL" id="LR796903">
    <property type="protein sequence ID" value="CAB4173562.1"/>
    <property type="molecule type" value="Genomic_DNA"/>
</dbReference>
<dbReference type="EMBL" id="LR797494">
    <property type="protein sequence ID" value="CAB4220375.1"/>
    <property type="molecule type" value="Genomic_DNA"/>
</dbReference>
<dbReference type="EMBL" id="LR796511">
    <property type="protein sequence ID" value="CAB4148942.1"/>
    <property type="molecule type" value="Genomic_DNA"/>
</dbReference>
<sequence>MSTKFNMSRDVNGYNGFGLPFALDGQGVVLTAGAAETFTVPSNYPCWIAIFSYTPGSSVWVDGINTAATPSGTVAATTARLNPVACEVRAGQLISVITDDTSSPEVQVSYYYKDEYIN</sequence>
<evidence type="ECO:0000313" key="2">
    <source>
        <dbReference type="EMBL" id="CAB4167248.1"/>
    </source>
</evidence>
<proteinExistence type="predicted"/>
<evidence type="ECO:0000313" key="1">
    <source>
        <dbReference type="EMBL" id="CAB4148942.1"/>
    </source>
</evidence>
<dbReference type="EMBL" id="LR796975">
    <property type="protein sequence ID" value="CAB4179271.1"/>
    <property type="molecule type" value="Genomic_DNA"/>
</dbReference>